<evidence type="ECO:0000313" key="1">
    <source>
        <dbReference type="EMBL" id="GES12986.1"/>
    </source>
</evidence>
<dbReference type="Proteomes" id="UP000331127">
    <property type="component" value="Unassembled WGS sequence"/>
</dbReference>
<keyword evidence="2" id="KW-1185">Reference proteome</keyword>
<protein>
    <submittedName>
        <fullName evidence="1">Uncharacterized protein</fullName>
    </submittedName>
</protein>
<comment type="caution">
    <text evidence="1">The sequence shown here is derived from an EMBL/GenBank/DDBJ whole genome shotgun (WGS) entry which is preliminary data.</text>
</comment>
<proteinExistence type="predicted"/>
<evidence type="ECO:0000313" key="2">
    <source>
        <dbReference type="Proteomes" id="UP000331127"/>
    </source>
</evidence>
<accession>A0A5M3WX51</accession>
<gene>
    <name evidence="1" type="ORF">Amac_065830</name>
</gene>
<sequence>MYYPSACGSCLEGQMSDDVLSIIPADPYWQPDRDAAERAAALAAELAPGIPDGLDVEIEVTWYESLTAVDCGANLTKIGCPLCGTSIDTGWWAELLDVHYEDGLPTLAIQVPCCGGQTALDALDYDWPCGFARFEIAIWNPDRGWFNDEELAALANALGRPVRQIIAHI</sequence>
<organism evidence="1 2">
    <name type="scientific">Acrocarpospora macrocephala</name>
    <dbReference type="NCBI Taxonomy" id="150177"/>
    <lineage>
        <taxon>Bacteria</taxon>
        <taxon>Bacillati</taxon>
        <taxon>Actinomycetota</taxon>
        <taxon>Actinomycetes</taxon>
        <taxon>Streptosporangiales</taxon>
        <taxon>Streptosporangiaceae</taxon>
        <taxon>Acrocarpospora</taxon>
    </lineage>
</organism>
<reference evidence="1 2" key="1">
    <citation type="submission" date="2019-10" db="EMBL/GenBank/DDBJ databases">
        <title>Whole genome shotgun sequence of Acrocarpospora macrocephala NBRC 16266.</title>
        <authorList>
            <person name="Ichikawa N."/>
            <person name="Kimura A."/>
            <person name="Kitahashi Y."/>
            <person name="Komaki H."/>
            <person name="Oguchi A."/>
        </authorList>
    </citation>
    <scope>NUCLEOTIDE SEQUENCE [LARGE SCALE GENOMIC DNA]</scope>
    <source>
        <strain evidence="1 2">NBRC 16266</strain>
    </source>
</reference>
<dbReference type="EMBL" id="BLAE01000041">
    <property type="protein sequence ID" value="GES12986.1"/>
    <property type="molecule type" value="Genomic_DNA"/>
</dbReference>
<name>A0A5M3WX51_9ACTN</name>
<dbReference type="AlphaFoldDB" id="A0A5M3WX51"/>